<dbReference type="PROSITE" id="PS50871">
    <property type="entry name" value="C1Q"/>
    <property type="match status" value="1"/>
</dbReference>
<dbReference type="SUPFAM" id="SSF49842">
    <property type="entry name" value="TNF-like"/>
    <property type="match status" value="1"/>
</dbReference>
<evidence type="ECO:0000313" key="4">
    <source>
        <dbReference type="Proteomes" id="UP001164653"/>
    </source>
</evidence>
<gene>
    <name evidence="3" type="ORF">ON006_07695</name>
</gene>
<dbReference type="Pfam" id="PF00386">
    <property type="entry name" value="C1q"/>
    <property type="match status" value="1"/>
</dbReference>
<feature type="signal peptide" evidence="1">
    <location>
        <begin position="1"/>
        <end position="19"/>
    </location>
</feature>
<keyword evidence="4" id="KW-1185">Reference proteome</keyword>
<dbReference type="AlphaFoldDB" id="A0A9E8NBY2"/>
<sequence length="325" mass="35431">MKKLFLLLVLYGFSQNLFAQGVGINTTSPDPSAALDIQSTNKGILIPKVALQSLTDKTTVPSPANSLMVYNTNASLKYGIGYYFNANTPVSPDWRFLSSVAMPYYYGGNEINAIFQIDNYNGNNQNATAIKGYSTGTGVGVHAKSEFGNALIVEGRMKLFGSDTNPGTGKVLTSDAFGEAKWEGAVAFSMRGVESGMEMVAKDINYKIPFKSSFYDLDNNYTNATSEFVAPVDGLYHFDVQVCWGGAAFTTDLQLIRERNGTSNTLVINSNTNNGSYFTSVISADMDLKQGDIIYVTITHHKEITMLLDASANRSFFNGRLVIKQ</sequence>
<dbReference type="Proteomes" id="UP001164653">
    <property type="component" value="Chromosome"/>
</dbReference>
<keyword evidence="1" id="KW-0732">Signal</keyword>
<feature type="domain" description="C1q" evidence="2">
    <location>
        <begin position="181"/>
        <end position="325"/>
    </location>
</feature>
<dbReference type="InterPro" id="IPR008983">
    <property type="entry name" value="Tumour_necrosis_fac-like_dom"/>
</dbReference>
<evidence type="ECO:0000313" key="3">
    <source>
        <dbReference type="EMBL" id="WAC13834.1"/>
    </source>
</evidence>
<evidence type="ECO:0000259" key="2">
    <source>
        <dbReference type="PROSITE" id="PS50871"/>
    </source>
</evidence>
<dbReference type="RefSeq" id="WP_244819058.1">
    <property type="nucleotide sequence ID" value="NZ_CP112998.1"/>
</dbReference>
<name>A0A9E8NBY2_9BACT</name>
<dbReference type="InterPro" id="IPR001073">
    <property type="entry name" value="C1q_dom"/>
</dbReference>
<dbReference type="Gene3D" id="2.60.120.40">
    <property type="match status" value="1"/>
</dbReference>
<dbReference type="SMART" id="SM00110">
    <property type="entry name" value="C1Q"/>
    <property type="match status" value="1"/>
</dbReference>
<organism evidence="3 4">
    <name type="scientific">Dyadobacter pollutisoli</name>
    <dbReference type="NCBI Taxonomy" id="2910158"/>
    <lineage>
        <taxon>Bacteria</taxon>
        <taxon>Pseudomonadati</taxon>
        <taxon>Bacteroidota</taxon>
        <taxon>Cytophagia</taxon>
        <taxon>Cytophagales</taxon>
        <taxon>Spirosomataceae</taxon>
        <taxon>Dyadobacter</taxon>
    </lineage>
</organism>
<dbReference type="KEGG" id="dpf:ON006_07695"/>
<dbReference type="EMBL" id="CP112998">
    <property type="protein sequence ID" value="WAC13834.1"/>
    <property type="molecule type" value="Genomic_DNA"/>
</dbReference>
<protein>
    <submittedName>
        <fullName evidence="3">Complement C1q domain-containing protein</fullName>
    </submittedName>
</protein>
<feature type="chain" id="PRO_5038935667" evidence="1">
    <location>
        <begin position="20"/>
        <end position="325"/>
    </location>
</feature>
<proteinExistence type="predicted"/>
<evidence type="ECO:0000256" key="1">
    <source>
        <dbReference type="SAM" id="SignalP"/>
    </source>
</evidence>
<accession>A0A9E8NBY2</accession>
<reference evidence="3" key="1">
    <citation type="submission" date="2022-11" db="EMBL/GenBank/DDBJ databases">
        <title>Dyadobacter pollutisoli sp. nov., isolated from plastic dumped soil.</title>
        <authorList>
            <person name="Kim J.M."/>
            <person name="Kim K.R."/>
            <person name="Lee J.K."/>
            <person name="Hao L."/>
            <person name="Jeon C.O."/>
        </authorList>
    </citation>
    <scope>NUCLEOTIDE SEQUENCE</scope>
    <source>
        <strain evidence="3">U1</strain>
    </source>
</reference>